<dbReference type="AlphaFoldDB" id="A0A077NVY4"/>
<evidence type="ECO:0000313" key="2">
    <source>
        <dbReference type="Proteomes" id="UP000028487"/>
    </source>
</evidence>
<dbReference type="Proteomes" id="UP000028487">
    <property type="component" value="Unassembled WGS sequence"/>
</dbReference>
<dbReference type="EMBL" id="CBSV010000148">
    <property type="protein sequence ID" value="CDH01736.1"/>
    <property type="molecule type" value="Genomic_DNA"/>
</dbReference>
<reference evidence="1" key="1">
    <citation type="submission" date="2013-07" db="EMBL/GenBank/DDBJ databases">
        <title>Sub-species coevolution in mutualistic symbiosis.</title>
        <authorList>
            <person name="Murfin K."/>
            <person name="Klassen J."/>
            <person name="Lee M."/>
            <person name="Forst S."/>
            <person name="Stock P."/>
            <person name="Goodrich-Blair H."/>
        </authorList>
    </citation>
    <scope>NUCLEOTIDE SEQUENCE [LARGE SCALE GENOMIC DNA]</scope>
    <source>
        <strain evidence="1">Feltiae Moldova</strain>
    </source>
</reference>
<gene>
    <name evidence="1" type="ORF">XBFM1_2310001</name>
</gene>
<dbReference type="HOGENOM" id="CLU_3319414_0_0_6"/>
<sequence length="39" mass="4437">MCIRVQNVVMKRLNNAKLGISLNEGDFSNHKKGHLSDLR</sequence>
<comment type="caution">
    <text evidence="1">The sequence shown here is derived from an EMBL/GenBank/DDBJ whole genome shotgun (WGS) entry which is preliminary data.</text>
</comment>
<organism evidence="1 2">
    <name type="scientific">Xenorhabdus bovienii str. feltiae Moldova</name>
    <dbReference type="NCBI Taxonomy" id="1398200"/>
    <lineage>
        <taxon>Bacteria</taxon>
        <taxon>Pseudomonadati</taxon>
        <taxon>Pseudomonadota</taxon>
        <taxon>Gammaproteobacteria</taxon>
        <taxon>Enterobacterales</taxon>
        <taxon>Morganellaceae</taxon>
        <taxon>Xenorhabdus</taxon>
    </lineage>
</organism>
<name>A0A077NVY4_XENBV</name>
<protein>
    <submittedName>
        <fullName evidence="1">Uncharacterized protein</fullName>
    </submittedName>
</protein>
<accession>A0A077NVY4</accession>
<evidence type="ECO:0000313" key="1">
    <source>
        <dbReference type="EMBL" id="CDH01736.1"/>
    </source>
</evidence>
<proteinExistence type="predicted"/>